<reference evidence="4 5" key="1">
    <citation type="submission" date="2018-12" db="EMBL/GenBank/DDBJ databases">
        <title>Complete genome sequence of Flaviflexus salsibiostraticola KCTC 33148.</title>
        <authorList>
            <person name="Bae J.-W."/>
        </authorList>
    </citation>
    <scope>NUCLEOTIDE SEQUENCE [LARGE SCALE GENOMIC DNA]</scope>
    <source>
        <strain evidence="4 5">KCTC 33148</strain>
    </source>
</reference>
<comment type="similarity">
    <text evidence="1 2">Belongs to the dTDP-4-dehydrorhamnose reductase family.</text>
</comment>
<comment type="pathway">
    <text evidence="2">Carbohydrate biosynthesis; dTDP-L-rhamnose biosynthesis.</text>
</comment>
<dbReference type="Gene3D" id="3.90.25.10">
    <property type="entry name" value="UDP-galactose 4-epimerase, domain 1"/>
    <property type="match status" value="1"/>
</dbReference>
<dbReference type="NCBIfam" id="TIGR01214">
    <property type="entry name" value="rmlD"/>
    <property type="match status" value="1"/>
</dbReference>
<evidence type="ECO:0000313" key="4">
    <source>
        <dbReference type="EMBL" id="AZN30871.1"/>
    </source>
</evidence>
<dbReference type="SUPFAM" id="SSF51735">
    <property type="entry name" value="NAD(P)-binding Rossmann-fold domains"/>
    <property type="match status" value="1"/>
</dbReference>
<dbReference type="InterPro" id="IPR005913">
    <property type="entry name" value="dTDP_dehydrorham_reduct"/>
</dbReference>
<evidence type="ECO:0000256" key="1">
    <source>
        <dbReference type="ARBA" id="ARBA00010944"/>
    </source>
</evidence>
<evidence type="ECO:0000256" key="2">
    <source>
        <dbReference type="RuleBase" id="RU364082"/>
    </source>
</evidence>
<dbReference type="UniPathway" id="UPA00124"/>
<dbReference type="GO" id="GO:0008831">
    <property type="term" value="F:dTDP-4-dehydrorhamnose reductase activity"/>
    <property type="evidence" value="ECO:0007669"/>
    <property type="project" value="UniProtKB-EC"/>
</dbReference>
<dbReference type="InterPro" id="IPR036291">
    <property type="entry name" value="NAD(P)-bd_dom_sf"/>
</dbReference>
<comment type="function">
    <text evidence="2">Catalyzes the reduction of dTDP-6-deoxy-L-lyxo-4-hexulose to yield dTDP-L-rhamnose.</text>
</comment>
<dbReference type="PANTHER" id="PTHR10491:SF4">
    <property type="entry name" value="METHIONINE ADENOSYLTRANSFERASE 2 SUBUNIT BETA"/>
    <property type="match status" value="1"/>
</dbReference>
<evidence type="ECO:0000313" key="5">
    <source>
        <dbReference type="Proteomes" id="UP000270021"/>
    </source>
</evidence>
<keyword evidence="2 4" id="KW-0560">Oxidoreductase</keyword>
<proteinExistence type="inferred from homology"/>
<evidence type="ECO:0000259" key="3">
    <source>
        <dbReference type="Pfam" id="PF04321"/>
    </source>
</evidence>
<organism evidence="4 5">
    <name type="scientific">Flaviflexus salsibiostraticola</name>
    <dbReference type="NCBI Taxonomy" id="1282737"/>
    <lineage>
        <taxon>Bacteria</taxon>
        <taxon>Bacillati</taxon>
        <taxon>Actinomycetota</taxon>
        <taxon>Actinomycetes</taxon>
        <taxon>Actinomycetales</taxon>
        <taxon>Actinomycetaceae</taxon>
        <taxon>Flaviflexus</taxon>
    </lineage>
</organism>
<keyword evidence="5" id="KW-1185">Reference proteome</keyword>
<feature type="domain" description="RmlD-like substrate binding" evidence="3">
    <location>
        <begin position="1"/>
        <end position="271"/>
    </location>
</feature>
<sequence length="283" mass="30216">MRWMVVGAKGMLGTDLVSKLVETGHDVLAMDKDELDITNEGSVDHAVDGVDVVVNVAAYTAVDQAEEEEAAAFLVNAVGPQHLARRCRKIGARLVHISTDYVFNGSSSSPYQENGVVAPAGAYGRTKAAGEWAVKANTDDYVIVRTAWLYGAHGACFPKTMAALSERHETLSVVTDEVGQPTWTADLADLIVRLVEAEVPSGIYHGTSSGRTNWHSFAQAIMTSLGKDPAIVTETTAAAFNRPAPRPSFSVLSHNQLVAAGVEPIGNWLERWNVAAESVLADS</sequence>
<dbReference type="Proteomes" id="UP000270021">
    <property type="component" value="Chromosome"/>
</dbReference>
<dbReference type="EC" id="1.1.1.133" evidence="2"/>
<dbReference type="Pfam" id="PF04321">
    <property type="entry name" value="RmlD_sub_bind"/>
    <property type="match status" value="1"/>
</dbReference>
<dbReference type="OrthoDB" id="9803892at2"/>
<gene>
    <name evidence="4" type="primary">rfbD</name>
    <name evidence="4" type="ORF">EJO69_11565</name>
</gene>
<keyword evidence="2" id="KW-0521">NADP</keyword>
<dbReference type="KEGG" id="fsl:EJO69_11565"/>
<dbReference type="EMBL" id="CP034438">
    <property type="protein sequence ID" value="AZN30871.1"/>
    <property type="molecule type" value="Genomic_DNA"/>
</dbReference>
<dbReference type="RefSeq" id="WP_126041994.1">
    <property type="nucleotide sequence ID" value="NZ_CP034438.1"/>
</dbReference>
<name>A0A3Q8WUV0_9ACTO</name>
<dbReference type="GO" id="GO:0019305">
    <property type="term" value="P:dTDP-rhamnose biosynthetic process"/>
    <property type="evidence" value="ECO:0007669"/>
    <property type="project" value="UniProtKB-UniPathway"/>
</dbReference>
<dbReference type="GO" id="GO:0005829">
    <property type="term" value="C:cytosol"/>
    <property type="evidence" value="ECO:0007669"/>
    <property type="project" value="TreeGrafter"/>
</dbReference>
<dbReference type="PANTHER" id="PTHR10491">
    <property type="entry name" value="DTDP-4-DEHYDRORHAMNOSE REDUCTASE"/>
    <property type="match status" value="1"/>
</dbReference>
<dbReference type="CDD" id="cd05254">
    <property type="entry name" value="dTDP_HR_like_SDR_e"/>
    <property type="match status" value="1"/>
</dbReference>
<dbReference type="AlphaFoldDB" id="A0A3Q8WUV0"/>
<dbReference type="Gene3D" id="3.40.50.720">
    <property type="entry name" value="NAD(P)-binding Rossmann-like Domain"/>
    <property type="match status" value="1"/>
</dbReference>
<accession>A0A3Q8WUV0</accession>
<dbReference type="InterPro" id="IPR029903">
    <property type="entry name" value="RmlD-like-bd"/>
</dbReference>
<protein>
    <recommendedName>
        <fullName evidence="2">dTDP-4-dehydrorhamnose reductase</fullName>
        <ecNumber evidence="2">1.1.1.133</ecNumber>
    </recommendedName>
</protein>